<evidence type="ECO:0000313" key="2">
    <source>
        <dbReference type="Proteomes" id="UP000185003"/>
    </source>
</evidence>
<proteinExistence type="predicted"/>
<dbReference type="Proteomes" id="UP000185003">
    <property type="component" value="Unassembled WGS sequence"/>
</dbReference>
<name>A0A1N6K1Y0_9BACT</name>
<gene>
    <name evidence="1" type="ORF">SAMN04488055_4923</name>
</gene>
<evidence type="ECO:0008006" key="3">
    <source>
        <dbReference type="Google" id="ProtNLM"/>
    </source>
</evidence>
<sequence length="261" mass="29025">MKNWLKLTSGMALGLTITIAACQKDKTGTAVETPKEKVSLTDLWEKMNLPSDPSGDAATLAIYASLNEKELEEYFAIRLQKDSLQLAKKIAADNNGRVSAAQEVTIGLQLRKTKQGLTQLQEEAATKFNKQINQLSKEETKEIVALHQAKKGDVSAMACPLVSFPGTASVKWARGIRHYGYYEIGNYPGPDCDWEFRFDGIYWRIYGENASTRYLLDSYNGVISRREIYYSNGYDTGVLFGFWNTLLLIGGPGNVSIEGLN</sequence>
<protein>
    <recommendedName>
        <fullName evidence="3">Lipoprotein</fullName>
    </recommendedName>
</protein>
<dbReference type="STRING" id="536979.SAMN04488055_4923"/>
<dbReference type="RefSeq" id="WP_074242203.1">
    <property type="nucleotide sequence ID" value="NZ_FSRA01000002.1"/>
</dbReference>
<accession>A0A1N6K1Y0</accession>
<reference evidence="1 2" key="1">
    <citation type="submission" date="2016-11" db="EMBL/GenBank/DDBJ databases">
        <authorList>
            <person name="Jaros S."/>
            <person name="Januszkiewicz K."/>
            <person name="Wedrychowicz H."/>
        </authorList>
    </citation>
    <scope>NUCLEOTIDE SEQUENCE [LARGE SCALE GENOMIC DNA]</scope>
    <source>
        <strain evidence="1 2">DSM 24787</strain>
    </source>
</reference>
<dbReference type="AlphaFoldDB" id="A0A1N6K1Y0"/>
<dbReference type="PROSITE" id="PS51257">
    <property type="entry name" value="PROKAR_LIPOPROTEIN"/>
    <property type="match status" value="1"/>
</dbReference>
<keyword evidence="2" id="KW-1185">Reference proteome</keyword>
<dbReference type="EMBL" id="FSRA01000002">
    <property type="protein sequence ID" value="SIO50588.1"/>
    <property type="molecule type" value="Genomic_DNA"/>
</dbReference>
<evidence type="ECO:0000313" key="1">
    <source>
        <dbReference type="EMBL" id="SIO50588.1"/>
    </source>
</evidence>
<organism evidence="1 2">
    <name type="scientific">Chitinophaga niabensis</name>
    <dbReference type="NCBI Taxonomy" id="536979"/>
    <lineage>
        <taxon>Bacteria</taxon>
        <taxon>Pseudomonadati</taxon>
        <taxon>Bacteroidota</taxon>
        <taxon>Chitinophagia</taxon>
        <taxon>Chitinophagales</taxon>
        <taxon>Chitinophagaceae</taxon>
        <taxon>Chitinophaga</taxon>
    </lineage>
</organism>